<comment type="subcellular location">
    <subcellularLocation>
        <location evidence="5">Membrane</location>
        <topology evidence="5">Single-pass membrane protein</topology>
    </subcellularLocation>
</comment>
<evidence type="ECO:0000256" key="3">
    <source>
        <dbReference type="ARBA" id="ARBA00023098"/>
    </source>
</evidence>
<dbReference type="InterPro" id="IPR016035">
    <property type="entry name" value="Acyl_Trfase/lysoPLipase"/>
</dbReference>
<accession>A0AAV5QHW6</accession>
<evidence type="ECO:0000256" key="5">
    <source>
        <dbReference type="RuleBase" id="RU362055"/>
    </source>
</evidence>
<keyword evidence="2 4" id="KW-0442">Lipid degradation</keyword>
<keyword evidence="9" id="KW-1185">Reference proteome</keyword>
<dbReference type="RefSeq" id="XP_064851207.1">
    <property type="nucleotide sequence ID" value="XM_064995135.1"/>
</dbReference>
<name>A0AAV5QHW6_9ASCO</name>
<proteinExistence type="inferred from homology"/>
<keyword evidence="1 4" id="KW-0378">Hydrolase</keyword>
<dbReference type="GeneID" id="90072186"/>
<dbReference type="EC" id="3.1.1.-" evidence="5"/>
<dbReference type="InterPro" id="IPR050301">
    <property type="entry name" value="NTE"/>
</dbReference>
<dbReference type="PANTHER" id="PTHR14226">
    <property type="entry name" value="NEUROPATHY TARGET ESTERASE/SWISS CHEESE D.MELANOGASTER"/>
    <property type="match status" value="1"/>
</dbReference>
<sequence>MPTNDLPITITQKLMRLHNTNHHVSIINTSTTVSKAHDQERGLLGNVGLALNFGLRLASNVLRILPIAKQFLGPPTESEAIIDALIAQQKIATSYEEWKEISLKLDELLGNEEWKQNPVSDLYDYELISLRLNQIRHTRATKDYKKLLYLIRTTWNRNIGNIGNVNNYRHSYVGTKKLIEEYLHECEVSLKCLLEDNTGLDNRYILGMLIQTRKAIGRTALVLSGGGCYGLIHIGVIATLLEQDLLPKIISGSSAGAIVASILSVHNSSEISSLLADVLRQEFIIFTEPQKPGEENSKLSLFANPLRFLRTGNWFNNAYLIETMKNFLGDLTFREAYNRTGRILNVTVSPASFHEQPSLLNYITSPNVLIWSAVCASCALPGVFPSTIIYEKDPVYGTIREWNHISVRFVDGSVDNDLPITRLSEMFNVDHIIACQVNPHVTPFLKLSLACTGGEIELELSAKIKSYFNSVYNYFTSEFIHYLEISQEVGVARNLSKKLTSVLTQRYSGDITILPDLRITELNKLLSNPTPEYILDAAVRGARSTWQKIGIINNHCGVEFILDRAILELRSKLISNSDGKSGVPLAFVNSPINSDNYSEEEFNMKDNSPLISDRLSPAARINYKLRRRQRSESYSNVFGELGYGSREKIKSLQSHNLRRQSSISALRRRDSSESFSGSSNVDNDNQSTAFLKYYADDTSVASDINKQADNAKKNPSFGPIDWDLSNPSSPLAKSTKNIFESSFKSVRPQINRKVYI</sequence>
<feature type="domain" description="PNPLA" evidence="7">
    <location>
        <begin position="221"/>
        <end position="424"/>
    </location>
</feature>
<dbReference type="InterPro" id="IPR002641">
    <property type="entry name" value="PNPLA_dom"/>
</dbReference>
<gene>
    <name evidence="8" type="ORF">DASC09_015320</name>
</gene>
<dbReference type="Pfam" id="PF01734">
    <property type="entry name" value="Patatin"/>
    <property type="match status" value="1"/>
</dbReference>
<feature type="compositionally biased region" description="Polar residues" evidence="6">
    <location>
        <begin position="652"/>
        <end position="664"/>
    </location>
</feature>
<feature type="short sequence motif" description="GXGXXG" evidence="4">
    <location>
        <begin position="225"/>
        <end position="230"/>
    </location>
</feature>
<feature type="active site" description="Proton acceptor" evidence="4">
    <location>
        <position position="411"/>
    </location>
</feature>
<dbReference type="GO" id="GO:0004806">
    <property type="term" value="F:triacylglycerol lipase activity"/>
    <property type="evidence" value="ECO:0007669"/>
    <property type="project" value="InterPro"/>
</dbReference>
<dbReference type="SUPFAM" id="SSF52151">
    <property type="entry name" value="FabD/lysophospholipase-like"/>
    <property type="match status" value="1"/>
</dbReference>
<organism evidence="8 9">
    <name type="scientific">Saccharomycopsis crataegensis</name>
    <dbReference type="NCBI Taxonomy" id="43959"/>
    <lineage>
        <taxon>Eukaryota</taxon>
        <taxon>Fungi</taxon>
        <taxon>Dikarya</taxon>
        <taxon>Ascomycota</taxon>
        <taxon>Saccharomycotina</taxon>
        <taxon>Saccharomycetes</taxon>
        <taxon>Saccharomycopsidaceae</taxon>
        <taxon>Saccharomycopsis</taxon>
    </lineage>
</organism>
<dbReference type="InterPro" id="IPR021771">
    <property type="entry name" value="Triacylglycerol_lipase_N"/>
</dbReference>
<comment type="similarity">
    <text evidence="5">Belongs to the PLPL family.</text>
</comment>
<feature type="short sequence motif" description="GXSXG" evidence="4">
    <location>
        <begin position="252"/>
        <end position="256"/>
    </location>
</feature>
<evidence type="ECO:0000259" key="7">
    <source>
        <dbReference type="PROSITE" id="PS51635"/>
    </source>
</evidence>
<comment type="caution">
    <text evidence="4">Lacks conserved residue(s) required for the propagation of feature annotation.</text>
</comment>
<comment type="function">
    <text evidence="5">Lipid hydrolase.</text>
</comment>
<evidence type="ECO:0000256" key="2">
    <source>
        <dbReference type="ARBA" id="ARBA00022963"/>
    </source>
</evidence>
<dbReference type="GO" id="GO:0016042">
    <property type="term" value="P:lipid catabolic process"/>
    <property type="evidence" value="ECO:0007669"/>
    <property type="project" value="UniProtKB-UniRule"/>
</dbReference>
<dbReference type="Gene3D" id="3.40.1090.10">
    <property type="entry name" value="Cytosolic phospholipase A2 catalytic domain"/>
    <property type="match status" value="1"/>
</dbReference>
<dbReference type="GO" id="GO:0006641">
    <property type="term" value="P:triglyceride metabolic process"/>
    <property type="evidence" value="ECO:0007669"/>
    <property type="project" value="UniProtKB-ARBA"/>
</dbReference>
<dbReference type="Proteomes" id="UP001360560">
    <property type="component" value="Unassembled WGS sequence"/>
</dbReference>
<dbReference type="GO" id="GO:0016020">
    <property type="term" value="C:membrane"/>
    <property type="evidence" value="ECO:0007669"/>
    <property type="project" value="UniProtKB-SubCell"/>
</dbReference>
<dbReference type="PROSITE" id="PS51635">
    <property type="entry name" value="PNPLA"/>
    <property type="match status" value="1"/>
</dbReference>
<keyword evidence="3 4" id="KW-0443">Lipid metabolism</keyword>
<evidence type="ECO:0000256" key="6">
    <source>
        <dbReference type="SAM" id="MobiDB-lite"/>
    </source>
</evidence>
<dbReference type="EMBL" id="BTFZ01000002">
    <property type="protein sequence ID" value="GMM34207.1"/>
    <property type="molecule type" value="Genomic_DNA"/>
</dbReference>
<feature type="region of interest" description="Disordered" evidence="6">
    <location>
        <begin position="706"/>
        <end position="725"/>
    </location>
</feature>
<dbReference type="CDD" id="cd07230">
    <property type="entry name" value="Pat_TGL4-5_like"/>
    <property type="match status" value="1"/>
</dbReference>
<feature type="region of interest" description="Disordered" evidence="6">
    <location>
        <begin position="652"/>
        <end position="681"/>
    </location>
</feature>
<dbReference type="AlphaFoldDB" id="A0AAV5QHW6"/>
<dbReference type="Pfam" id="PF11815">
    <property type="entry name" value="DUF3336"/>
    <property type="match status" value="1"/>
</dbReference>
<evidence type="ECO:0000313" key="9">
    <source>
        <dbReference type="Proteomes" id="UP001360560"/>
    </source>
</evidence>
<dbReference type="PANTHER" id="PTHR14226:SF10">
    <property type="entry name" value="TRIACYLGLYCEROL LIPASE 4-RELATED"/>
    <property type="match status" value="1"/>
</dbReference>
<dbReference type="FunFam" id="3.40.1090.10:FF:000036">
    <property type="entry name" value="Patatin-like phospholipase domain-containing protein"/>
    <property type="match status" value="1"/>
</dbReference>
<reference evidence="8 9" key="1">
    <citation type="journal article" date="2023" name="Elife">
        <title>Identification of key yeast species and microbe-microbe interactions impacting larval growth of Drosophila in the wild.</title>
        <authorList>
            <person name="Mure A."/>
            <person name="Sugiura Y."/>
            <person name="Maeda R."/>
            <person name="Honda K."/>
            <person name="Sakurai N."/>
            <person name="Takahashi Y."/>
            <person name="Watada M."/>
            <person name="Katoh T."/>
            <person name="Gotoh A."/>
            <person name="Gotoh Y."/>
            <person name="Taniguchi I."/>
            <person name="Nakamura K."/>
            <person name="Hayashi T."/>
            <person name="Katayama T."/>
            <person name="Uemura T."/>
            <person name="Hattori Y."/>
        </authorList>
    </citation>
    <scope>NUCLEOTIDE SEQUENCE [LARGE SCALE GENOMIC DNA]</scope>
    <source>
        <strain evidence="8 9">SC-9</strain>
    </source>
</reference>
<evidence type="ECO:0000256" key="1">
    <source>
        <dbReference type="ARBA" id="ARBA00022801"/>
    </source>
</evidence>
<protein>
    <recommendedName>
        <fullName evidence="5">Patatin-like phospholipase domain-containing protein</fullName>
        <ecNumber evidence="5">3.1.1.-</ecNumber>
    </recommendedName>
</protein>
<evidence type="ECO:0000256" key="4">
    <source>
        <dbReference type="PROSITE-ProRule" id="PRU01161"/>
    </source>
</evidence>
<feature type="active site" description="Nucleophile" evidence="4">
    <location>
        <position position="254"/>
    </location>
</feature>
<comment type="caution">
    <text evidence="8">The sequence shown here is derived from an EMBL/GenBank/DDBJ whole genome shotgun (WGS) entry which is preliminary data.</text>
</comment>
<evidence type="ECO:0000313" key="8">
    <source>
        <dbReference type="EMBL" id="GMM34207.1"/>
    </source>
</evidence>